<name>A0A6M3JPZ4_9ZZZZ</name>
<gene>
    <name evidence="1" type="ORF">MM415A03524_0012</name>
</gene>
<dbReference type="AlphaFoldDB" id="A0A6M3JPZ4"/>
<sequence length="66" mass="7911">MQDDNDEVFTFGSKMGMPVYKVNSGYLIWAEEEDGLWVKYPELMARVQEEIRMRDNERSHFYEDAL</sequence>
<evidence type="ECO:0000313" key="1">
    <source>
        <dbReference type="EMBL" id="QJA70887.1"/>
    </source>
</evidence>
<reference evidence="1" key="1">
    <citation type="submission" date="2020-03" db="EMBL/GenBank/DDBJ databases">
        <title>The deep terrestrial virosphere.</title>
        <authorList>
            <person name="Holmfeldt K."/>
            <person name="Nilsson E."/>
            <person name="Simone D."/>
            <person name="Lopez-Fernandez M."/>
            <person name="Wu X."/>
            <person name="de Brujin I."/>
            <person name="Lundin D."/>
            <person name="Andersson A."/>
            <person name="Bertilsson S."/>
            <person name="Dopson M."/>
        </authorList>
    </citation>
    <scope>NUCLEOTIDE SEQUENCE</scope>
    <source>
        <strain evidence="1">MM415A03524</strain>
    </source>
</reference>
<proteinExistence type="predicted"/>
<protein>
    <submittedName>
        <fullName evidence="1">Uncharacterized protein</fullName>
    </submittedName>
</protein>
<organism evidence="1">
    <name type="scientific">viral metagenome</name>
    <dbReference type="NCBI Taxonomy" id="1070528"/>
    <lineage>
        <taxon>unclassified sequences</taxon>
        <taxon>metagenomes</taxon>
        <taxon>organismal metagenomes</taxon>
    </lineage>
</organism>
<dbReference type="EMBL" id="MT141828">
    <property type="protein sequence ID" value="QJA70887.1"/>
    <property type="molecule type" value="Genomic_DNA"/>
</dbReference>
<accession>A0A6M3JPZ4</accession>